<dbReference type="GO" id="GO:0008234">
    <property type="term" value="F:cysteine-type peptidase activity"/>
    <property type="evidence" value="ECO:0007669"/>
    <property type="project" value="UniProtKB-KW"/>
</dbReference>
<keyword evidence="4" id="KW-0788">Thiol protease</keyword>
<gene>
    <name evidence="7" type="ORF">BDA96_02G240300</name>
</gene>
<evidence type="ECO:0000256" key="1">
    <source>
        <dbReference type="ARBA" id="ARBA00005234"/>
    </source>
</evidence>
<reference evidence="7" key="2">
    <citation type="submission" date="2020-10" db="EMBL/GenBank/DDBJ databases">
        <authorList>
            <person name="Cooper E.A."/>
            <person name="Brenton Z.W."/>
            <person name="Flinn B.S."/>
            <person name="Jenkins J."/>
            <person name="Shu S."/>
            <person name="Flowers D."/>
            <person name="Luo F."/>
            <person name="Wang Y."/>
            <person name="Xia P."/>
            <person name="Barry K."/>
            <person name="Daum C."/>
            <person name="Lipzen A."/>
            <person name="Yoshinaga Y."/>
            <person name="Schmutz J."/>
            <person name="Saski C."/>
            <person name="Vermerris W."/>
            <person name="Kresovich S."/>
        </authorList>
    </citation>
    <scope>NUCLEOTIDE SEQUENCE</scope>
</reference>
<sequence length="537" mass="63201">DLPSKLETDEEMGWLRRNDSYVPERRGPRPVLNDPLPISSDSEDEEVIRYMKTKSDKHVVVQIEECYGERQDMDCLFVEGEHVNGSVISLYIELMRHEEYGKYREGRNVYLENSWWSQILKANGEQDPEDLGIKRQAAVESRVKDYLKADMVFLPINIPLCHWYLAVVNTLKRKIQVLDSFGMEMMDSIGMQMIELENKKLDTSRWEHGIEVSSWETNHMIARRMQKDSCSCGLWMLNFMEYWTGTTLSDHVTQADIDNFRFKLPAILYNSPINEKRGKIDNDLQYETPNQQFDDVEELDEAQILYSGDPKMISTLRWASKEELLQAISTIIQFFANDKTLDKEWVRSTEPHPISLSHRNIINILQEGKELDHESFNMSIRMLVKNQGMKLRKQKYHIMDLKFAEITRFGRDPRCCGPVNKVYQEKLKKVLECWPDMQYHINDCTNILLPYYQDGLYILFIIDMQNKIVRIMDPLQEQTSLPGFSQDMAYTTTFQAIARMFMLAMGLSKSRRNHRISSWRREYPSCVTKVTSNHKDW</sequence>
<feature type="non-terminal residue" evidence="7">
    <location>
        <position position="1"/>
    </location>
</feature>
<proteinExistence type="inferred from homology"/>
<dbReference type="PANTHER" id="PTHR12606">
    <property type="entry name" value="SENTRIN/SUMO-SPECIFIC PROTEASE"/>
    <property type="match status" value="1"/>
</dbReference>
<keyword evidence="2" id="KW-0645">Protease</keyword>
<dbReference type="GO" id="GO:0006508">
    <property type="term" value="P:proteolysis"/>
    <property type="evidence" value="ECO:0007669"/>
    <property type="project" value="UniProtKB-KW"/>
</dbReference>
<evidence type="ECO:0000256" key="3">
    <source>
        <dbReference type="ARBA" id="ARBA00022801"/>
    </source>
</evidence>
<dbReference type="InterPro" id="IPR003653">
    <property type="entry name" value="Peptidase_C48_C"/>
</dbReference>
<name>A0A921UTJ9_SORBI</name>
<comment type="caution">
    <text evidence="7">The sequence shown here is derived from an EMBL/GenBank/DDBJ whole genome shotgun (WGS) entry which is preliminary data.</text>
</comment>
<dbReference type="InterPro" id="IPR038765">
    <property type="entry name" value="Papain-like_cys_pep_sf"/>
</dbReference>
<dbReference type="EMBL" id="CM027681">
    <property type="protein sequence ID" value="KAG0544032.1"/>
    <property type="molecule type" value="Genomic_DNA"/>
</dbReference>
<organism evidence="7 8">
    <name type="scientific">Sorghum bicolor</name>
    <name type="common">Sorghum</name>
    <name type="synonym">Sorghum vulgare</name>
    <dbReference type="NCBI Taxonomy" id="4558"/>
    <lineage>
        <taxon>Eukaryota</taxon>
        <taxon>Viridiplantae</taxon>
        <taxon>Streptophyta</taxon>
        <taxon>Embryophyta</taxon>
        <taxon>Tracheophyta</taxon>
        <taxon>Spermatophyta</taxon>
        <taxon>Magnoliopsida</taxon>
        <taxon>Liliopsida</taxon>
        <taxon>Poales</taxon>
        <taxon>Poaceae</taxon>
        <taxon>PACMAD clade</taxon>
        <taxon>Panicoideae</taxon>
        <taxon>Andropogonodae</taxon>
        <taxon>Andropogoneae</taxon>
        <taxon>Sorghinae</taxon>
        <taxon>Sorghum</taxon>
    </lineage>
</organism>
<dbReference type="PANTHER" id="PTHR12606:SF150">
    <property type="entry name" value="UBIQUITIN-LIKE PROTEASE FAMILY PROFILE DOMAIN-CONTAINING PROTEIN"/>
    <property type="match status" value="1"/>
</dbReference>
<dbReference type="SUPFAM" id="SSF54001">
    <property type="entry name" value="Cysteine proteinases"/>
    <property type="match status" value="2"/>
</dbReference>
<keyword evidence="3" id="KW-0378">Hydrolase</keyword>
<evidence type="ECO:0000313" key="8">
    <source>
        <dbReference type="Proteomes" id="UP000807115"/>
    </source>
</evidence>
<feature type="region of interest" description="Disordered" evidence="5">
    <location>
        <begin position="19"/>
        <end position="38"/>
    </location>
</feature>
<reference evidence="7" key="1">
    <citation type="journal article" date="2019" name="BMC Genomics">
        <title>A new reference genome for Sorghum bicolor reveals high levels of sequence similarity between sweet and grain genotypes: implications for the genetics of sugar metabolism.</title>
        <authorList>
            <person name="Cooper E.A."/>
            <person name="Brenton Z.W."/>
            <person name="Flinn B.S."/>
            <person name="Jenkins J."/>
            <person name="Shu S."/>
            <person name="Flowers D."/>
            <person name="Luo F."/>
            <person name="Wang Y."/>
            <person name="Xia P."/>
            <person name="Barry K."/>
            <person name="Daum C."/>
            <person name="Lipzen A."/>
            <person name="Yoshinaga Y."/>
            <person name="Schmutz J."/>
            <person name="Saski C."/>
            <person name="Vermerris W."/>
            <person name="Kresovich S."/>
        </authorList>
    </citation>
    <scope>NUCLEOTIDE SEQUENCE</scope>
</reference>
<evidence type="ECO:0000313" key="7">
    <source>
        <dbReference type="EMBL" id="KAG0544032.1"/>
    </source>
</evidence>
<dbReference type="Proteomes" id="UP000807115">
    <property type="component" value="Chromosome 2"/>
</dbReference>
<dbReference type="AlphaFoldDB" id="A0A921UTJ9"/>
<evidence type="ECO:0000256" key="4">
    <source>
        <dbReference type="ARBA" id="ARBA00022807"/>
    </source>
</evidence>
<dbReference type="Pfam" id="PF02902">
    <property type="entry name" value="Peptidase_C48"/>
    <property type="match status" value="1"/>
</dbReference>
<evidence type="ECO:0000256" key="2">
    <source>
        <dbReference type="ARBA" id="ARBA00022670"/>
    </source>
</evidence>
<feature type="domain" description="Ubiquitin-like protease family profile" evidence="6">
    <location>
        <begin position="59"/>
        <end position="243"/>
    </location>
</feature>
<dbReference type="Gene3D" id="3.40.395.10">
    <property type="entry name" value="Adenoviral Proteinase, Chain A"/>
    <property type="match status" value="2"/>
</dbReference>
<comment type="similarity">
    <text evidence="1">Belongs to the peptidase C48 family.</text>
</comment>
<protein>
    <recommendedName>
        <fullName evidence="6">Ubiquitin-like protease family profile domain-containing protein</fullName>
    </recommendedName>
</protein>
<dbReference type="PROSITE" id="PS50600">
    <property type="entry name" value="ULP_PROTEASE"/>
    <property type="match status" value="1"/>
</dbReference>
<evidence type="ECO:0000259" key="6">
    <source>
        <dbReference type="PROSITE" id="PS50600"/>
    </source>
</evidence>
<accession>A0A921UTJ9</accession>
<evidence type="ECO:0000256" key="5">
    <source>
        <dbReference type="SAM" id="MobiDB-lite"/>
    </source>
</evidence>